<comment type="similarity">
    <text evidence="2">Belongs to the binding-protein-dependent transport system permease family. CysTW subfamily.</text>
</comment>
<dbReference type="PANTHER" id="PTHR42929:SF1">
    <property type="entry name" value="INNER MEMBRANE ABC TRANSPORTER PERMEASE PROTEIN YDCU-RELATED"/>
    <property type="match status" value="1"/>
</dbReference>
<proteinExistence type="inferred from homology"/>
<dbReference type="KEGG" id="vpy:HZI73_24935"/>
<organism evidence="10 11">
    <name type="scientific">Vallitalea pronyensis</name>
    <dbReference type="NCBI Taxonomy" id="1348613"/>
    <lineage>
        <taxon>Bacteria</taxon>
        <taxon>Bacillati</taxon>
        <taxon>Bacillota</taxon>
        <taxon>Clostridia</taxon>
        <taxon>Lachnospirales</taxon>
        <taxon>Vallitaleaceae</taxon>
        <taxon>Vallitalea</taxon>
    </lineage>
</organism>
<comment type="subcellular location">
    <subcellularLocation>
        <location evidence="1 8">Cell membrane</location>
        <topology evidence="1 8">Multi-pass membrane protein</topology>
    </subcellularLocation>
</comment>
<reference evidence="10" key="1">
    <citation type="submission" date="2020-07" db="EMBL/GenBank/DDBJ databases">
        <title>Vallitalea pronyensis genome.</title>
        <authorList>
            <person name="Postec A."/>
        </authorList>
    </citation>
    <scope>NUCLEOTIDE SEQUENCE</scope>
    <source>
        <strain evidence="10">FatNI3</strain>
    </source>
</reference>
<evidence type="ECO:0000256" key="4">
    <source>
        <dbReference type="ARBA" id="ARBA00022475"/>
    </source>
</evidence>
<dbReference type="PANTHER" id="PTHR42929">
    <property type="entry name" value="INNER MEMBRANE ABC TRANSPORTER PERMEASE PROTEIN YDCU-RELATED-RELATED"/>
    <property type="match status" value="1"/>
</dbReference>
<keyword evidence="11" id="KW-1185">Reference proteome</keyword>
<feature type="transmembrane region" description="Helical" evidence="8">
    <location>
        <begin position="158"/>
        <end position="177"/>
    </location>
</feature>
<dbReference type="CDD" id="cd06261">
    <property type="entry name" value="TM_PBP2"/>
    <property type="match status" value="1"/>
</dbReference>
<dbReference type="PROSITE" id="PS50928">
    <property type="entry name" value="ABC_TM1"/>
    <property type="match status" value="1"/>
</dbReference>
<keyword evidence="3 8" id="KW-0813">Transport</keyword>
<sequence>MLKKRNIGHLKGIIFVLPSCIMVVLFIVFPVIESTLLSFTNQSTQQMDFSNYHVFFSTKSYLSSVFYTVRIVLITVILNVMISLLLALYLRFDKSKISSIIAAILPVPKFIPGIVAVYAFMTIIKNMGALTRLSNSLFGFAFRPDILHTSTGIIMMNLWFNVPFSTLLIGAALQGLNDSLIESARDVGASRLKVLKDIILPSISGTLLLVITFCFIGNIGGFTTPFLMGENKVKMLGVELFNEFSVYYNNYMAATISTILFVLSSVVSIYYMKVSLKKDV</sequence>
<keyword evidence="7 8" id="KW-0472">Membrane</keyword>
<evidence type="ECO:0000256" key="2">
    <source>
        <dbReference type="ARBA" id="ARBA00007069"/>
    </source>
</evidence>
<dbReference type="Gene3D" id="1.10.3720.10">
    <property type="entry name" value="MetI-like"/>
    <property type="match status" value="1"/>
</dbReference>
<dbReference type="SUPFAM" id="SSF161098">
    <property type="entry name" value="MetI-like"/>
    <property type="match status" value="1"/>
</dbReference>
<evidence type="ECO:0000256" key="6">
    <source>
        <dbReference type="ARBA" id="ARBA00022989"/>
    </source>
</evidence>
<evidence type="ECO:0000256" key="5">
    <source>
        <dbReference type="ARBA" id="ARBA00022692"/>
    </source>
</evidence>
<feature type="domain" description="ABC transmembrane type-1" evidence="9">
    <location>
        <begin position="65"/>
        <end position="271"/>
    </location>
</feature>
<feature type="transmembrane region" description="Helical" evidence="8">
    <location>
        <begin position="100"/>
        <end position="124"/>
    </location>
</feature>
<dbReference type="InterPro" id="IPR000515">
    <property type="entry name" value="MetI-like"/>
</dbReference>
<gene>
    <name evidence="10" type="ORF">HZI73_24935</name>
</gene>
<dbReference type="GO" id="GO:0055085">
    <property type="term" value="P:transmembrane transport"/>
    <property type="evidence" value="ECO:0007669"/>
    <property type="project" value="InterPro"/>
</dbReference>
<feature type="transmembrane region" description="Helical" evidence="8">
    <location>
        <begin position="65"/>
        <end position="88"/>
    </location>
</feature>
<protein>
    <submittedName>
        <fullName evidence="10">Sugar ABC transporter permease</fullName>
    </submittedName>
</protein>
<feature type="transmembrane region" description="Helical" evidence="8">
    <location>
        <begin position="12"/>
        <end position="32"/>
    </location>
</feature>
<evidence type="ECO:0000256" key="1">
    <source>
        <dbReference type="ARBA" id="ARBA00004651"/>
    </source>
</evidence>
<accession>A0A8J8SJ67</accession>
<evidence type="ECO:0000256" key="3">
    <source>
        <dbReference type="ARBA" id="ARBA00022448"/>
    </source>
</evidence>
<dbReference type="Proteomes" id="UP000683246">
    <property type="component" value="Chromosome"/>
</dbReference>
<dbReference type="InterPro" id="IPR035906">
    <property type="entry name" value="MetI-like_sf"/>
</dbReference>
<dbReference type="EMBL" id="CP058649">
    <property type="protein sequence ID" value="QUI25346.1"/>
    <property type="molecule type" value="Genomic_DNA"/>
</dbReference>
<dbReference type="AlphaFoldDB" id="A0A8J8SJ67"/>
<evidence type="ECO:0000256" key="8">
    <source>
        <dbReference type="RuleBase" id="RU363032"/>
    </source>
</evidence>
<evidence type="ECO:0000313" key="11">
    <source>
        <dbReference type="Proteomes" id="UP000683246"/>
    </source>
</evidence>
<keyword evidence="5 8" id="KW-0812">Transmembrane</keyword>
<name>A0A8J8SJ67_9FIRM</name>
<feature type="transmembrane region" description="Helical" evidence="8">
    <location>
        <begin position="198"/>
        <end position="228"/>
    </location>
</feature>
<dbReference type="Pfam" id="PF00528">
    <property type="entry name" value="BPD_transp_1"/>
    <property type="match status" value="1"/>
</dbReference>
<dbReference type="RefSeq" id="WP_212696047.1">
    <property type="nucleotide sequence ID" value="NZ_CP058649.1"/>
</dbReference>
<feature type="transmembrane region" description="Helical" evidence="8">
    <location>
        <begin position="248"/>
        <end position="272"/>
    </location>
</feature>
<evidence type="ECO:0000256" key="7">
    <source>
        <dbReference type="ARBA" id="ARBA00023136"/>
    </source>
</evidence>
<keyword evidence="6 8" id="KW-1133">Transmembrane helix</keyword>
<evidence type="ECO:0000313" key="10">
    <source>
        <dbReference type="EMBL" id="QUI25346.1"/>
    </source>
</evidence>
<evidence type="ECO:0000259" key="9">
    <source>
        <dbReference type="PROSITE" id="PS50928"/>
    </source>
</evidence>
<keyword evidence="4" id="KW-1003">Cell membrane</keyword>
<dbReference type="GO" id="GO:0005886">
    <property type="term" value="C:plasma membrane"/>
    <property type="evidence" value="ECO:0007669"/>
    <property type="project" value="UniProtKB-SubCell"/>
</dbReference>